<evidence type="ECO:0000256" key="1">
    <source>
        <dbReference type="SAM" id="Coils"/>
    </source>
</evidence>
<dbReference type="Pfam" id="PF20537">
    <property type="entry name" value="DUF6752"/>
    <property type="match status" value="1"/>
</dbReference>
<dbReference type="Proteomes" id="UP001500571">
    <property type="component" value="Unassembled WGS sequence"/>
</dbReference>
<evidence type="ECO:0000313" key="3">
    <source>
        <dbReference type="EMBL" id="GAA1969096.1"/>
    </source>
</evidence>
<keyword evidence="1" id="KW-0175">Coiled coil</keyword>
<evidence type="ECO:0000313" key="4">
    <source>
        <dbReference type="Proteomes" id="UP001500571"/>
    </source>
</evidence>
<protein>
    <recommendedName>
        <fullName evidence="2">DUF6752 domain-containing protein</fullName>
    </recommendedName>
</protein>
<organism evidence="3 4">
    <name type="scientific">Nocardioides panacihumi</name>
    <dbReference type="NCBI Taxonomy" id="400774"/>
    <lineage>
        <taxon>Bacteria</taxon>
        <taxon>Bacillati</taxon>
        <taxon>Actinomycetota</taxon>
        <taxon>Actinomycetes</taxon>
        <taxon>Propionibacteriales</taxon>
        <taxon>Nocardioidaceae</taxon>
        <taxon>Nocardioides</taxon>
    </lineage>
</organism>
<accession>A0ABN2RH47</accession>
<evidence type="ECO:0000259" key="2">
    <source>
        <dbReference type="Pfam" id="PF20537"/>
    </source>
</evidence>
<comment type="caution">
    <text evidence="3">The sequence shown here is derived from an EMBL/GenBank/DDBJ whole genome shotgun (WGS) entry which is preliminary data.</text>
</comment>
<feature type="coiled-coil region" evidence="1">
    <location>
        <begin position="14"/>
        <end position="41"/>
    </location>
</feature>
<sequence length="61" mass="6835">MAGIETLGERVARLEQEVAANRILRRRVEELTEQLAQVLVAVQDKDHARVEELLAALRGSI</sequence>
<dbReference type="EMBL" id="BAAAPB010000004">
    <property type="protein sequence ID" value="GAA1969096.1"/>
    <property type="molecule type" value="Genomic_DNA"/>
</dbReference>
<keyword evidence="4" id="KW-1185">Reference proteome</keyword>
<feature type="domain" description="DUF6752" evidence="2">
    <location>
        <begin position="8"/>
        <end position="60"/>
    </location>
</feature>
<proteinExistence type="predicted"/>
<name>A0ABN2RH47_9ACTN</name>
<reference evidence="3 4" key="1">
    <citation type="journal article" date="2019" name="Int. J. Syst. Evol. Microbiol.">
        <title>The Global Catalogue of Microorganisms (GCM) 10K type strain sequencing project: providing services to taxonomists for standard genome sequencing and annotation.</title>
        <authorList>
            <consortium name="The Broad Institute Genomics Platform"/>
            <consortium name="The Broad Institute Genome Sequencing Center for Infectious Disease"/>
            <person name="Wu L."/>
            <person name="Ma J."/>
        </authorList>
    </citation>
    <scope>NUCLEOTIDE SEQUENCE [LARGE SCALE GENOMIC DNA]</scope>
    <source>
        <strain evidence="3 4">JCM 15309</strain>
    </source>
</reference>
<dbReference type="InterPro" id="IPR046640">
    <property type="entry name" value="DUF6752"/>
</dbReference>
<gene>
    <name evidence="3" type="ORF">GCM10009798_32130</name>
</gene>
<dbReference type="RefSeq" id="WP_344046505.1">
    <property type="nucleotide sequence ID" value="NZ_BAAAPB010000004.1"/>
</dbReference>